<evidence type="ECO:0000313" key="1">
    <source>
        <dbReference type="EMBL" id="KKQ07233.1"/>
    </source>
</evidence>
<organism evidence="1 2">
    <name type="scientific">Candidatus Daviesbacteria bacterium GW2011_GWB1_36_5</name>
    <dbReference type="NCBI Taxonomy" id="1618426"/>
    <lineage>
        <taxon>Bacteria</taxon>
        <taxon>Candidatus Daviesiibacteriota</taxon>
    </lineage>
</organism>
<proteinExistence type="predicted"/>
<dbReference type="AlphaFoldDB" id="A0A0G0EJK3"/>
<dbReference type="EMBL" id="LBSA01000052">
    <property type="protein sequence ID" value="KKQ07233.1"/>
    <property type="molecule type" value="Genomic_DNA"/>
</dbReference>
<protein>
    <submittedName>
        <fullName evidence="1">Uncharacterized protein</fullName>
    </submittedName>
</protein>
<gene>
    <name evidence="1" type="ORF">US19_C0052G0004</name>
</gene>
<comment type="caution">
    <text evidence="1">The sequence shown here is derived from an EMBL/GenBank/DDBJ whole genome shotgun (WGS) entry which is preliminary data.</text>
</comment>
<reference evidence="1 2" key="1">
    <citation type="journal article" date="2015" name="Nature">
        <title>rRNA introns, odd ribosomes, and small enigmatic genomes across a large radiation of phyla.</title>
        <authorList>
            <person name="Brown C.T."/>
            <person name="Hug L.A."/>
            <person name="Thomas B.C."/>
            <person name="Sharon I."/>
            <person name="Castelle C.J."/>
            <person name="Singh A."/>
            <person name="Wilkins M.J."/>
            <person name="Williams K.H."/>
            <person name="Banfield J.F."/>
        </authorList>
    </citation>
    <scope>NUCLEOTIDE SEQUENCE [LARGE SCALE GENOMIC DNA]</scope>
</reference>
<sequence>MLFESADRNEIKILEAQANKLIDAGFPKALRMSNSEYEDEAIKATALATFSGSIPTLTEKRIDFIRQLAMLEIDLDPAVFKFPICQPKGAPGSNLSVSHLEVISRLNGPEGRKSIPEIADSLKLTLRLATPFEGLAACGEILKISNVALYGGDFTGSFGIQTGISRPSRFMVLENFFGKPRISYDFPECSDTFLGLLATKKDSA</sequence>
<evidence type="ECO:0000313" key="2">
    <source>
        <dbReference type="Proteomes" id="UP000034492"/>
    </source>
</evidence>
<accession>A0A0G0EJK3</accession>
<name>A0A0G0EJK3_9BACT</name>
<dbReference type="Proteomes" id="UP000034492">
    <property type="component" value="Unassembled WGS sequence"/>
</dbReference>